<dbReference type="EMBL" id="FUXB01000018">
    <property type="protein sequence ID" value="SKA22899.1"/>
    <property type="molecule type" value="Genomic_DNA"/>
</dbReference>
<dbReference type="AlphaFoldDB" id="A0A1T4S3N2"/>
<organism evidence="2 3">
    <name type="scientific">Vibrio cincinnatiensis DSM 19608</name>
    <dbReference type="NCBI Taxonomy" id="1123491"/>
    <lineage>
        <taxon>Bacteria</taxon>
        <taxon>Pseudomonadati</taxon>
        <taxon>Pseudomonadota</taxon>
        <taxon>Gammaproteobacteria</taxon>
        <taxon>Vibrionales</taxon>
        <taxon>Vibrionaceae</taxon>
        <taxon>Vibrio</taxon>
    </lineage>
</organism>
<name>A0A1T4S3N2_VIBCI</name>
<feature type="domain" description="ABC-three component systems C-terminal" evidence="1">
    <location>
        <begin position="226"/>
        <end position="352"/>
    </location>
</feature>
<keyword evidence="3" id="KW-1185">Reference proteome</keyword>
<dbReference type="STRING" id="1123491.SAMN02745782_02975"/>
<protein>
    <recommendedName>
        <fullName evidence="1">ABC-three component systems C-terminal domain-containing protein</fullName>
    </recommendedName>
</protein>
<sequence>MEVHELEIEDVDLSALQLTAINFQTGTPVSPLDRMRIMDDGTWEDFTLELVSYWKTQYDKVVRCGGGGDLGRDIIAYSGDEWENFQCKHYGKKLSVADAILEIGKVLFYSYRGDYSWPRKFYFVSPEGNSNDLMKMLRSPENIKKELLERWDTTCKKKITKTQEVPLESEFKDYVLNTDFEIFDDIPPMMLLDLHSKTRFYDFRFGHTTRVRPRVPKAPTTVEAHEKLYLDELLDAFSEISGKQINLSNVTDDFDYNSEFRSARNNYFSADALEKFSRDWLPNGFEDLKDECYEAISPTFRQKHSDGYEKYLKTSETAVNINYTSHPLVHYIKTQDKKGLCHHLVNDQIIRWVKK</sequence>
<accession>A0A1T4S3N2</accession>
<dbReference type="InterPro" id="IPR011335">
    <property type="entry name" value="Restrct_endonuc-II-like"/>
</dbReference>
<dbReference type="Pfam" id="PF20282">
    <property type="entry name" value="CTD6"/>
    <property type="match status" value="1"/>
</dbReference>
<dbReference type="Proteomes" id="UP000190834">
    <property type="component" value="Unassembled WGS sequence"/>
</dbReference>
<dbReference type="OrthoDB" id="3242664at2"/>
<dbReference type="InterPro" id="IPR046914">
    <property type="entry name" value="ABC-3C_CTD6"/>
</dbReference>
<proteinExistence type="predicted"/>
<dbReference type="GeneID" id="70584439"/>
<evidence type="ECO:0000313" key="3">
    <source>
        <dbReference type="Proteomes" id="UP000190834"/>
    </source>
</evidence>
<evidence type="ECO:0000313" key="2">
    <source>
        <dbReference type="EMBL" id="SKA22899.1"/>
    </source>
</evidence>
<dbReference type="RefSeq" id="WP_078927323.1">
    <property type="nucleotide sequence ID" value="NZ_FUXB01000018.1"/>
</dbReference>
<reference evidence="3" key="1">
    <citation type="submission" date="2017-02" db="EMBL/GenBank/DDBJ databases">
        <authorList>
            <person name="Varghese N."/>
            <person name="Submissions S."/>
        </authorList>
    </citation>
    <scope>NUCLEOTIDE SEQUENCE [LARGE SCALE GENOMIC DNA]</scope>
    <source>
        <strain evidence="3">DSM 19608</strain>
    </source>
</reference>
<dbReference type="SUPFAM" id="SSF52980">
    <property type="entry name" value="Restriction endonuclease-like"/>
    <property type="match status" value="1"/>
</dbReference>
<gene>
    <name evidence="2" type="ORF">SAMN02745782_02975</name>
</gene>
<evidence type="ECO:0000259" key="1">
    <source>
        <dbReference type="Pfam" id="PF20282"/>
    </source>
</evidence>